<proteinExistence type="predicted"/>
<dbReference type="AlphaFoldDB" id="A0ABD1D6G0"/>
<evidence type="ECO:0000313" key="1">
    <source>
        <dbReference type="EMBL" id="KAL1394687.1"/>
    </source>
</evidence>
<reference evidence="1 2" key="1">
    <citation type="submission" date="2024-05" db="EMBL/GenBank/DDBJ databases">
        <title>Culex pipiens pipiens assembly and annotation.</title>
        <authorList>
            <person name="Alout H."/>
            <person name="Durand T."/>
        </authorList>
    </citation>
    <scope>NUCLEOTIDE SEQUENCE [LARGE SCALE GENOMIC DNA]</scope>
    <source>
        <strain evidence="1">HA-2024</strain>
        <tissue evidence="1">Whole body</tissue>
    </source>
</reference>
<evidence type="ECO:0000313" key="2">
    <source>
        <dbReference type="Proteomes" id="UP001562425"/>
    </source>
</evidence>
<keyword evidence="2" id="KW-1185">Reference proteome</keyword>
<dbReference type="EMBL" id="JBEHCU010007474">
    <property type="protein sequence ID" value="KAL1394687.1"/>
    <property type="molecule type" value="Genomic_DNA"/>
</dbReference>
<sequence length="92" mass="10650">MHDYSFPVGLGSNEAIKHNSKLVAEGIKAVPCVCCRRAFARNSRLNGLPPETHRKRCRRDCRFNQFGTWFRLFVLKLKRLEASQTVELTRLC</sequence>
<organism evidence="1 2">
    <name type="scientific">Culex pipiens pipiens</name>
    <name type="common">Northern house mosquito</name>
    <dbReference type="NCBI Taxonomy" id="38569"/>
    <lineage>
        <taxon>Eukaryota</taxon>
        <taxon>Metazoa</taxon>
        <taxon>Ecdysozoa</taxon>
        <taxon>Arthropoda</taxon>
        <taxon>Hexapoda</taxon>
        <taxon>Insecta</taxon>
        <taxon>Pterygota</taxon>
        <taxon>Neoptera</taxon>
        <taxon>Endopterygota</taxon>
        <taxon>Diptera</taxon>
        <taxon>Nematocera</taxon>
        <taxon>Culicoidea</taxon>
        <taxon>Culicidae</taxon>
        <taxon>Culicinae</taxon>
        <taxon>Culicini</taxon>
        <taxon>Culex</taxon>
        <taxon>Culex</taxon>
    </lineage>
</organism>
<accession>A0ABD1D6G0</accession>
<protein>
    <submittedName>
        <fullName evidence="1">Uncharacterized protein</fullName>
    </submittedName>
</protein>
<gene>
    <name evidence="1" type="ORF">pipiens_001291</name>
</gene>
<comment type="caution">
    <text evidence="1">The sequence shown here is derived from an EMBL/GenBank/DDBJ whole genome shotgun (WGS) entry which is preliminary data.</text>
</comment>
<name>A0ABD1D6G0_CULPP</name>
<dbReference type="Proteomes" id="UP001562425">
    <property type="component" value="Unassembled WGS sequence"/>
</dbReference>